<feature type="binding site" evidence="18">
    <location>
        <position position="110"/>
    </location>
    <ligand>
        <name>ATP</name>
        <dbReference type="ChEBI" id="CHEBI:30616"/>
    </ligand>
</feature>
<keyword evidence="17" id="KW-1185">Reference proteome</keyword>
<feature type="binding site" evidence="18">
    <location>
        <position position="120"/>
    </location>
    <ligand>
        <name>Ca(2+)</name>
        <dbReference type="ChEBI" id="CHEBI:29108"/>
    </ligand>
</feature>
<keyword evidence="6 12" id="KW-0238">DNA-binding</keyword>
<feature type="binding site" evidence="18">
    <location>
        <position position="110"/>
    </location>
    <ligand>
        <name>ADP</name>
        <dbReference type="ChEBI" id="CHEBI:456216"/>
    </ligand>
</feature>
<feature type="binding site" evidence="18">
    <location>
        <position position="76"/>
    </location>
    <ligand>
        <name>ATP</name>
        <dbReference type="ChEBI" id="CHEBI:30616"/>
    </ligand>
</feature>
<feature type="binding site" evidence="18">
    <location>
        <position position="80"/>
    </location>
    <ligand>
        <name>ATP</name>
        <dbReference type="ChEBI" id="CHEBI:30616"/>
    </ligand>
</feature>
<feature type="binding site" evidence="18">
    <location>
        <position position="80"/>
    </location>
    <ligand>
        <name>ADP</name>
        <dbReference type="ChEBI" id="CHEBI:456216"/>
    </ligand>
</feature>
<feature type="binding site" evidence="18">
    <location>
        <position position="81"/>
    </location>
    <ligand>
        <name>ADP</name>
        <dbReference type="ChEBI" id="CHEBI:456216"/>
    </ligand>
</feature>
<keyword evidence="9 12" id="KW-0742">SOS response</keyword>
<dbReference type="SMART" id="SM00382">
    <property type="entry name" value="AAA"/>
    <property type="match status" value="1"/>
</dbReference>
<evidence type="ECO:0000313" key="16">
    <source>
        <dbReference type="EMBL" id="ADJ62174.1"/>
    </source>
</evidence>
<dbReference type="SUPFAM" id="SSF54752">
    <property type="entry name" value="RecA protein, C-terminal domain"/>
    <property type="match status" value="1"/>
</dbReference>
<dbReference type="InterPro" id="IPR013765">
    <property type="entry name" value="DNA_recomb/repair_RecA"/>
</dbReference>
<evidence type="ECO:0000256" key="2">
    <source>
        <dbReference type="ARBA" id="ARBA00015553"/>
    </source>
</evidence>
<feature type="domain" description="RecA family profile 1" evidence="14">
    <location>
        <begin position="43"/>
        <end position="202"/>
    </location>
</feature>
<dbReference type="HOGENOM" id="CLU_040469_3_2_4"/>
<comment type="similarity">
    <text evidence="1 12 13">Belongs to the RecA family.</text>
</comment>
<evidence type="ECO:0000256" key="6">
    <source>
        <dbReference type="ARBA" id="ARBA00023125"/>
    </source>
</evidence>
<feature type="binding site" evidence="18">
    <location>
        <position position="78"/>
    </location>
    <ligand>
        <name>ATP</name>
        <dbReference type="ChEBI" id="CHEBI:30616"/>
    </ligand>
</feature>
<dbReference type="HAMAP" id="MF_00268">
    <property type="entry name" value="RecA"/>
    <property type="match status" value="1"/>
</dbReference>
<dbReference type="PDB" id="5JRJ">
    <property type="method" value="X-ray"/>
    <property type="resolution" value="1.70 A"/>
    <property type="chains" value="A=1-351"/>
</dbReference>
<proteinExistence type="evidence at protein level"/>
<evidence type="ECO:0000259" key="14">
    <source>
        <dbReference type="PROSITE" id="PS50162"/>
    </source>
</evidence>
<dbReference type="eggNOG" id="COG0468">
    <property type="taxonomic scope" value="Bacteria"/>
</dbReference>
<dbReference type="RefSeq" id="WP_013232692.1">
    <property type="nucleotide sequence ID" value="NC_014323.1"/>
</dbReference>
<evidence type="ECO:0000256" key="11">
    <source>
        <dbReference type="ARBA" id="ARBA00033319"/>
    </source>
</evidence>
<evidence type="ECO:0000256" key="13">
    <source>
        <dbReference type="RuleBase" id="RU004527"/>
    </source>
</evidence>
<feature type="binding site" evidence="18">
    <location>
        <position position="272"/>
    </location>
    <ligand>
        <name>ADP</name>
        <dbReference type="ChEBI" id="CHEBI:456216"/>
    </ligand>
</feature>
<feature type="binding site" evidence="18">
    <location>
        <position position="78"/>
    </location>
    <ligand>
        <name>ADP</name>
        <dbReference type="ChEBI" id="CHEBI:456216"/>
    </ligand>
</feature>
<keyword evidence="18" id="KW-0479">Metal-binding</keyword>
<dbReference type="GO" id="GO:0003697">
    <property type="term" value="F:single-stranded DNA binding"/>
    <property type="evidence" value="ECO:0007669"/>
    <property type="project" value="UniProtKB-UniRule"/>
</dbReference>
<evidence type="ECO:0000256" key="5">
    <source>
        <dbReference type="ARBA" id="ARBA00022840"/>
    </source>
</evidence>
<keyword evidence="4 12" id="KW-0227">DNA damage</keyword>
<dbReference type="GO" id="GO:0005829">
    <property type="term" value="C:cytosol"/>
    <property type="evidence" value="ECO:0007669"/>
    <property type="project" value="TreeGrafter"/>
</dbReference>
<gene>
    <name evidence="12 16" type="primary">recA</name>
    <name evidence="16" type="ordered locus">Hsero_0655</name>
</gene>
<reference evidence="16 17" key="1">
    <citation type="submission" date="2010-04" db="EMBL/GenBank/DDBJ databases">
        <title>The genome of Herbaspirillum seropedicae SmR1, an endophytic, nitrogen-fixing, plant-growth promoting beta-Proteobacteria.</title>
        <authorList>
            <person name="Pedrosa F.O."/>
            <person name="Monteiro R.A."/>
            <person name="Wassem R."/>
            <person name="Cruz L.M."/>
            <person name="Ayub R.A."/>
            <person name="Colauto N.B."/>
            <person name="Fernandez M.A."/>
            <person name="Fungaro M.H.P."/>
            <person name="Grisard E.C."/>
            <person name="Hungria M."/>
            <person name="Madeira H.M.F."/>
            <person name="Nodari R.O."/>
            <person name="Osaku C.A."/>
            <person name="Petzl-Erler M.L."/>
            <person name="Terenzi H."/>
            <person name="Vieira L.G.E."/>
            <person name="Almeida M.I.M."/>
            <person name="Alves L.R."/>
            <person name="Arantes O.M.N."/>
            <person name="Balsanelli E."/>
            <person name="Barcellos F.G."/>
            <person name="Baura V.A."/>
            <person name="Binde D.R."/>
            <person name="Campo R.J."/>
            <person name="Chubatsu L.S."/>
            <person name="Chueire L.M.O."/>
            <person name="Ciferri R.R."/>
            <person name="Correa L.C."/>
            <person name="da Conceicao Silva J.L."/>
            <person name="Dabul A.N.G."/>
            <person name="Dambros B.P."/>
            <person name="Faoro H."/>
            <person name="Favetti A."/>
            <person name="Friedermann G."/>
            <person name="Furlaneto M.C."/>
            <person name="Gasques L.S."/>
            <person name="Gimenes C.C.T."/>
            <person name="Gioppo N.M.R."/>
            <person name="Glienke-Blanco C."/>
            <person name="Godoy L.P."/>
            <person name="Guerra M.P."/>
            <person name="Karp S."/>
            <person name="Kava-Cordeiro V."/>
            <person name="Margarido V.P."/>
            <person name="Mathioni S.M."/>
            <person name="Menck-Soares M.A."/>
            <person name="Murace N.K."/>
            <person name="Nicolas M.F."/>
            <person name="Oliveira C.E.C."/>
            <person name="Pagnan N.A.B."/>
            <person name="Pamphile J.A."/>
            <person name="Patussi E.V."/>
            <person name="Pereira L.F.P."/>
            <person name="Pereira-Ferrari L."/>
            <person name="Pinto F.G.S."/>
            <person name="Precoma C."/>
            <person name="Prioli A.J."/>
            <person name="Prioli S.M.A.P."/>
            <person name="Raittz R.T."/>
            <person name="Ramos H.J.O."/>
            <person name="Ribeiro E.M.S.F."/>
            <person name="Rigo L.U."/>
            <person name="Rocha C.L.M.S.C."/>
            <person name="Rocha S.N."/>
            <person name="Santos K."/>
            <person name="Satori D."/>
            <person name="Silva A.G."/>
            <person name="Simao R.C.G."/>
            <person name="Soares M.A.M."/>
            <person name="Souza E.M."/>
            <person name="Steffens M.B.R."/>
            <person name="Steindel M."/>
            <person name="Tadra-Sfeir M.Z."/>
            <person name="Takahashi E.K."/>
            <person name="Torres R.A."/>
            <person name="Valle J.S."/>
            <person name="Vernal J.I."/>
            <person name="Vilas-Boas L.A."/>
            <person name="Watanabe M.A.E."/>
            <person name="Weiss V.A."/>
            <person name="Yates M.A."/>
            <person name="Souza E.M."/>
        </authorList>
    </citation>
    <scope>NUCLEOTIDE SEQUENCE [LARGE SCALE GENOMIC DNA]</scope>
    <source>
        <strain evidence="16 17">SmR1</strain>
    </source>
</reference>
<evidence type="ECO:0000256" key="4">
    <source>
        <dbReference type="ARBA" id="ARBA00022763"/>
    </source>
</evidence>
<feature type="binding site" evidence="18">
    <location>
        <position position="119"/>
    </location>
    <ligand>
        <name>Ca(2+)</name>
        <dbReference type="ChEBI" id="CHEBI:29108"/>
    </ligand>
</feature>
<keyword evidence="18" id="KW-0002">3D-structure</keyword>
<dbReference type="InterPro" id="IPR049428">
    <property type="entry name" value="RecA-like_N"/>
</dbReference>
<evidence type="ECO:0000256" key="10">
    <source>
        <dbReference type="ARBA" id="ARBA00025580"/>
    </source>
</evidence>
<keyword evidence="3 12" id="KW-0547">Nucleotide-binding</keyword>
<evidence type="ECO:0000256" key="12">
    <source>
        <dbReference type="HAMAP-Rule" id="MF_00268"/>
    </source>
</evidence>
<dbReference type="InterPro" id="IPR027417">
    <property type="entry name" value="P-loop_NTPase"/>
</dbReference>
<dbReference type="Gene3D" id="3.40.50.300">
    <property type="entry name" value="P-loop containing nucleotide triphosphate hydrolases"/>
    <property type="match status" value="1"/>
</dbReference>
<dbReference type="GO" id="GO:0046872">
    <property type="term" value="F:metal ion binding"/>
    <property type="evidence" value="ECO:0007669"/>
    <property type="project" value="UniProtKB-KW"/>
</dbReference>
<dbReference type="CDD" id="cd00983">
    <property type="entry name" value="RecA"/>
    <property type="match status" value="1"/>
</dbReference>
<dbReference type="STRING" id="757424.Hsero_0655"/>
<feature type="domain" description="RecA family profile 2" evidence="15">
    <location>
        <begin position="207"/>
        <end position="280"/>
    </location>
</feature>
<keyword evidence="7 12" id="KW-0233">DNA recombination</keyword>
<comment type="function">
    <text evidence="10 12">Can catalyze the hydrolysis of ATP in the presence of single-stranded DNA, the ATP-dependent uptake of single-stranded DNA by duplex DNA, and the ATP-dependent hybridization of homologous single-stranded DNAs. It interacts with LexA causing its activation and leading to its autocatalytic cleavage.</text>
</comment>
<dbReference type="OrthoDB" id="9776733at2"/>
<comment type="subcellular location">
    <subcellularLocation>
        <location evidence="12">Cytoplasm</location>
    </subcellularLocation>
</comment>
<feature type="binding site" evidence="18">
    <location>
        <position position="79"/>
    </location>
    <ligand>
        <name>ATP</name>
        <dbReference type="ChEBI" id="CHEBI:30616"/>
    </ligand>
</feature>
<reference evidence="18" key="2">
    <citation type="journal article" date="2016" name="PLoS ONE">
        <title>Structural and Functional Studies of H. seropedicae RecA Protein - Insights into the Polymerization of RecA Protein as Nucleoprotein Filament.</title>
        <authorList>
            <person name="Leite W.C."/>
            <person name="Galvao C.W."/>
            <person name="Saab S.C."/>
            <person name="Iulek J."/>
            <person name="Etto R.M."/>
            <person name="Steffens M.B."/>
            <person name="Chitteni-Pattu S."/>
            <person name="Stanage T."/>
            <person name="Keck J.L."/>
            <person name="Cox M.M."/>
        </authorList>
    </citation>
    <scope>X-RAY CRYSTALLOGRAPHY (1.70 ANGSTROMS) IN COMPLEX WITH ADP; ATP AND CA(2+)</scope>
</reference>
<organism evidence="16 17">
    <name type="scientific">Herbaspirillum seropedicae (strain SmR1)</name>
    <dbReference type="NCBI Taxonomy" id="757424"/>
    <lineage>
        <taxon>Bacteria</taxon>
        <taxon>Pseudomonadati</taxon>
        <taxon>Pseudomonadota</taxon>
        <taxon>Betaproteobacteria</taxon>
        <taxon>Burkholderiales</taxon>
        <taxon>Oxalobacteraceae</taxon>
        <taxon>Herbaspirillum</taxon>
    </lineage>
</organism>
<keyword evidence="5 12" id="KW-0067">ATP-binding</keyword>
<evidence type="ECO:0007829" key="18">
    <source>
        <dbReference type="PDB" id="5JRJ"/>
    </source>
</evidence>
<dbReference type="Pfam" id="PF21096">
    <property type="entry name" value="RecA_C"/>
    <property type="match status" value="1"/>
</dbReference>
<dbReference type="GO" id="GO:0006281">
    <property type="term" value="P:DNA repair"/>
    <property type="evidence" value="ECO:0007669"/>
    <property type="project" value="UniProtKB-UniRule"/>
</dbReference>
<dbReference type="InterPro" id="IPR003593">
    <property type="entry name" value="AAA+_ATPase"/>
</dbReference>
<feature type="binding site" evidence="18">
    <location>
        <position position="77"/>
    </location>
    <ligand>
        <name>ATP</name>
        <dbReference type="ChEBI" id="CHEBI:30616"/>
    </ligand>
</feature>
<evidence type="ECO:0000313" key="17">
    <source>
        <dbReference type="Proteomes" id="UP000000329"/>
    </source>
</evidence>
<keyword evidence="12" id="KW-0963">Cytoplasm</keyword>
<evidence type="ECO:0000256" key="9">
    <source>
        <dbReference type="ARBA" id="ARBA00023236"/>
    </source>
</evidence>
<dbReference type="InterPro" id="IPR020588">
    <property type="entry name" value="RecA_ATP-bd"/>
</dbReference>
<feature type="binding site" evidence="12">
    <location>
        <begin position="73"/>
        <end position="80"/>
    </location>
    <ligand>
        <name>ATP</name>
        <dbReference type="ChEBI" id="CHEBI:30616"/>
    </ligand>
</feature>
<dbReference type="Pfam" id="PF00154">
    <property type="entry name" value="RecA_N"/>
    <property type="match status" value="1"/>
</dbReference>
<feature type="binding site" evidence="18">
    <location>
        <position position="81"/>
    </location>
    <ligand>
        <name>ATP</name>
        <dbReference type="ChEBI" id="CHEBI:30616"/>
    </ligand>
</feature>
<keyword evidence="18" id="KW-0106">Calcium</keyword>
<dbReference type="PANTHER" id="PTHR45900">
    <property type="entry name" value="RECA"/>
    <property type="match status" value="1"/>
</dbReference>
<dbReference type="GO" id="GO:0005524">
    <property type="term" value="F:ATP binding"/>
    <property type="evidence" value="ECO:0007669"/>
    <property type="project" value="UniProtKB-UniRule"/>
</dbReference>
<sequence length="351" mass="37472">MDDKKAANNSEKSKALAAALAQIEKQFGKGSVMRMEDGVIAEEIQAVSTGSLGLDIALGIGGLPRGRVIEIYGPESSGKTTLTLQSIAEMQKLGGTCAFIDAEHALDVTYAQKLGVNLNDLLISQPDTGEQALEICDALVRSGAVDLIVVDSVAALTPKAEIEGDMGDSLPGLQARLMSQALRKLTGSINRTNTTVIFINQIRMKIGVMFGNPETTTGGNALKFYASVRLDIRRTGSIKSGDEVIGSETKVKVVKNKVAPPFREAHFDILYGEGTSREGEILDLGSEHKVVEKSGAWYSYNGERIGQGKDNARNYLKEHPELAREIENKVRVALGVPELAGGEAEAEAKAS</sequence>
<dbReference type="PRINTS" id="PR00142">
    <property type="entry name" value="RECA"/>
</dbReference>
<dbReference type="FunFam" id="3.40.50.300:FF:000087">
    <property type="entry name" value="Recombinase RecA"/>
    <property type="match status" value="1"/>
</dbReference>
<dbReference type="NCBIfam" id="TIGR02012">
    <property type="entry name" value="tigrfam_recA"/>
    <property type="match status" value="1"/>
</dbReference>
<feature type="binding site" evidence="18">
    <location>
        <position position="77"/>
    </location>
    <ligand>
        <name>ADP</name>
        <dbReference type="ChEBI" id="CHEBI:456216"/>
    </ligand>
</feature>
<feature type="binding site" evidence="18">
    <location>
        <position position="79"/>
    </location>
    <ligand>
        <name>ADP</name>
        <dbReference type="ChEBI" id="CHEBI:456216"/>
    </ligand>
</feature>
<dbReference type="AlphaFoldDB" id="D8IYL4"/>
<dbReference type="GO" id="GO:0009432">
    <property type="term" value="P:SOS response"/>
    <property type="evidence" value="ECO:0007669"/>
    <property type="project" value="UniProtKB-UniRule"/>
</dbReference>
<dbReference type="GeneID" id="29392362"/>
<dbReference type="GO" id="GO:0140664">
    <property type="term" value="F:ATP-dependent DNA damage sensor activity"/>
    <property type="evidence" value="ECO:0007669"/>
    <property type="project" value="InterPro"/>
</dbReference>
<protein>
    <recommendedName>
        <fullName evidence="2 12">Protein RecA</fullName>
    </recommendedName>
    <alternativeName>
        <fullName evidence="11 12">Recombinase A</fullName>
    </alternativeName>
</protein>
<feature type="binding site" evidence="18">
    <location>
        <position position="272"/>
    </location>
    <ligand>
        <name>ATP</name>
        <dbReference type="ChEBI" id="CHEBI:30616"/>
    </ligand>
</feature>
<dbReference type="Proteomes" id="UP000000329">
    <property type="component" value="Chromosome"/>
</dbReference>
<feature type="binding site" evidence="18">
    <location>
        <position position="76"/>
    </location>
    <ligand>
        <name>ADP</name>
        <dbReference type="ChEBI" id="CHEBI:456216"/>
    </ligand>
</feature>
<evidence type="ECO:0000256" key="3">
    <source>
        <dbReference type="ARBA" id="ARBA00022741"/>
    </source>
</evidence>
<feature type="binding site" evidence="18">
    <location>
        <position position="75"/>
    </location>
    <ligand>
        <name>ATP</name>
        <dbReference type="ChEBI" id="CHEBI:30616"/>
        <note>covalent</note>
    </ligand>
</feature>
<dbReference type="PROSITE" id="PS50162">
    <property type="entry name" value="RECA_2"/>
    <property type="match status" value="1"/>
</dbReference>
<evidence type="ECO:0000256" key="1">
    <source>
        <dbReference type="ARBA" id="ARBA00009391"/>
    </source>
</evidence>
<dbReference type="PANTHER" id="PTHR45900:SF1">
    <property type="entry name" value="MITOCHONDRIAL DNA REPAIR PROTEIN RECA HOMOLOG-RELATED"/>
    <property type="match status" value="1"/>
</dbReference>
<dbReference type="GO" id="GO:0003684">
    <property type="term" value="F:damaged DNA binding"/>
    <property type="evidence" value="ECO:0007669"/>
    <property type="project" value="UniProtKB-UniRule"/>
</dbReference>
<accession>D8IYL4</accession>
<dbReference type="InterPro" id="IPR020584">
    <property type="entry name" value="DNA_recomb/repair_RecA_CS"/>
</dbReference>
<name>D8IYL4_HERSS</name>
<dbReference type="EMBL" id="CP002039">
    <property type="protein sequence ID" value="ADJ62174.1"/>
    <property type="molecule type" value="Genomic_DNA"/>
</dbReference>
<dbReference type="SUPFAM" id="SSF52540">
    <property type="entry name" value="P-loop containing nucleoside triphosphate hydrolases"/>
    <property type="match status" value="1"/>
</dbReference>
<keyword evidence="8 12" id="KW-0234">DNA repair</keyword>
<dbReference type="SMR" id="D8IYL4"/>
<dbReference type="KEGG" id="hse:Hsero_0655"/>
<evidence type="ECO:0000256" key="8">
    <source>
        <dbReference type="ARBA" id="ARBA00023204"/>
    </source>
</evidence>
<dbReference type="PROSITE" id="PS00321">
    <property type="entry name" value="RECA_1"/>
    <property type="match status" value="1"/>
</dbReference>
<evidence type="ECO:0000259" key="15">
    <source>
        <dbReference type="PROSITE" id="PS50163"/>
    </source>
</evidence>
<dbReference type="PROSITE" id="PS50163">
    <property type="entry name" value="RECA_3"/>
    <property type="match status" value="1"/>
</dbReference>
<dbReference type="PDBsum" id="5JRJ"/>
<dbReference type="GO" id="GO:0006310">
    <property type="term" value="P:DNA recombination"/>
    <property type="evidence" value="ECO:0007669"/>
    <property type="project" value="UniProtKB-UniRule"/>
</dbReference>
<dbReference type="InterPro" id="IPR020587">
    <property type="entry name" value="RecA_monomer-monomer_interface"/>
</dbReference>
<dbReference type="InterPro" id="IPR049261">
    <property type="entry name" value="RecA-like_C"/>
</dbReference>
<evidence type="ECO:0000256" key="7">
    <source>
        <dbReference type="ARBA" id="ARBA00023172"/>
    </source>
</evidence>
<dbReference type="InterPro" id="IPR023400">
    <property type="entry name" value="RecA_C_sf"/>
</dbReference>